<keyword evidence="3" id="KW-1185">Reference proteome</keyword>
<feature type="region of interest" description="Disordered" evidence="1">
    <location>
        <begin position="154"/>
        <end position="173"/>
    </location>
</feature>
<evidence type="ECO:0000313" key="3">
    <source>
        <dbReference type="Proteomes" id="UP000054047"/>
    </source>
</evidence>
<dbReference type="OrthoDB" id="6381867at2759"/>
<protein>
    <submittedName>
        <fullName evidence="2">Uncharacterized protein</fullName>
    </submittedName>
</protein>
<feature type="region of interest" description="Disordered" evidence="1">
    <location>
        <begin position="79"/>
        <end position="122"/>
    </location>
</feature>
<proteinExistence type="predicted"/>
<dbReference type="Proteomes" id="UP000054047">
    <property type="component" value="Unassembled WGS sequence"/>
</dbReference>
<dbReference type="PANTHER" id="PTHR37970:SF1">
    <property type="entry name" value="SERINE-RICH ADHESIN FOR PLATELETS"/>
    <property type="match status" value="1"/>
</dbReference>
<name>A0A0C2GJZ7_9BILA</name>
<dbReference type="PANTHER" id="PTHR37970">
    <property type="entry name" value="PROTEIN CBG08587"/>
    <property type="match status" value="1"/>
</dbReference>
<evidence type="ECO:0000256" key="1">
    <source>
        <dbReference type="SAM" id="MobiDB-lite"/>
    </source>
</evidence>
<dbReference type="AlphaFoldDB" id="A0A0C2GJZ7"/>
<sequence>MKRTVKQELGSQIRLREGGMSHTGSTPEPVEVTIRPVPLTVTVPTPKRRSLPGRWIKETDIDEPISLNLSPIASPVQEFQAPQPGVAPRSAPLTTAPSTERLHLNPKTQNGYVRRSKSKDERATIGLTASPCRTQRSGSRSTLHSIPIFFSNESVRSDARSSQTDSSHAKKSVESLDELSKQYQQMALSHVQTLSMVADRLADDMIRGEEPVSRNQLGQLDFSHFVIPSPHPMLTKGKSLFYNAVLPRPGNSDYPVTLMIAPCSQYAPLMRRGGSQLFSLPGFLELEDQDGSVSKFLHDTGTVNLEGRHTKVVAMPRLNLCSFHSLAAHHLNERMDCAAHEQLVAFILLQLLAALKVLQSDGVESLSTNFKEFLLAYRFSPNSQTEIWEFPRLIFLPDPHACAIPSATRLASNRKQKEDR</sequence>
<organism evidence="2 3">
    <name type="scientific">Ancylostoma duodenale</name>
    <dbReference type="NCBI Taxonomy" id="51022"/>
    <lineage>
        <taxon>Eukaryota</taxon>
        <taxon>Metazoa</taxon>
        <taxon>Ecdysozoa</taxon>
        <taxon>Nematoda</taxon>
        <taxon>Chromadorea</taxon>
        <taxon>Rhabditida</taxon>
        <taxon>Rhabditina</taxon>
        <taxon>Rhabditomorpha</taxon>
        <taxon>Strongyloidea</taxon>
        <taxon>Ancylostomatidae</taxon>
        <taxon>Ancylostomatinae</taxon>
        <taxon>Ancylostoma</taxon>
    </lineage>
</organism>
<reference evidence="2 3" key="1">
    <citation type="submission" date="2013-12" db="EMBL/GenBank/DDBJ databases">
        <title>Draft genome of the parsitic nematode Ancylostoma duodenale.</title>
        <authorList>
            <person name="Mitreva M."/>
        </authorList>
    </citation>
    <scope>NUCLEOTIDE SEQUENCE [LARGE SCALE GENOMIC DNA]</scope>
    <source>
        <strain evidence="2 3">Zhejiang</strain>
    </source>
</reference>
<accession>A0A0C2GJZ7</accession>
<dbReference type="EMBL" id="KN730034">
    <property type="protein sequence ID" value="KIH61545.1"/>
    <property type="molecule type" value="Genomic_DNA"/>
</dbReference>
<evidence type="ECO:0000313" key="2">
    <source>
        <dbReference type="EMBL" id="KIH61545.1"/>
    </source>
</evidence>
<feature type="region of interest" description="Disordered" evidence="1">
    <location>
        <begin position="1"/>
        <end position="30"/>
    </location>
</feature>
<gene>
    <name evidence="2" type="ORF">ANCDUO_08182</name>
</gene>